<dbReference type="GO" id="GO:0005770">
    <property type="term" value="C:late endosome"/>
    <property type="evidence" value="ECO:0007669"/>
    <property type="project" value="TreeGrafter"/>
</dbReference>
<dbReference type="PROSITE" id="PS50195">
    <property type="entry name" value="PX"/>
    <property type="match status" value="1"/>
</dbReference>
<dbReference type="Gene3D" id="1.10.167.10">
    <property type="entry name" value="Regulator of G-protein Signalling 4, domain 2"/>
    <property type="match status" value="1"/>
</dbReference>
<dbReference type="Gene3D" id="3.30.1520.10">
    <property type="entry name" value="Phox-like domain"/>
    <property type="match status" value="1"/>
</dbReference>
<dbReference type="Pfam" id="PF02194">
    <property type="entry name" value="PXA"/>
    <property type="match status" value="1"/>
</dbReference>
<evidence type="ECO:0000313" key="6">
    <source>
        <dbReference type="Proteomes" id="UP000515154"/>
    </source>
</evidence>
<dbReference type="InterPro" id="IPR003114">
    <property type="entry name" value="Phox_assoc"/>
</dbReference>
<feature type="domain" description="PXA" evidence="5">
    <location>
        <begin position="116"/>
        <end position="290"/>
    </location>
</feature>
<feature type="domain" description="RGS" evidence="3">
    <location>
        <begin position="322"/>
        <end position="454"/>
    </location>
</feature>
<evidence type="ECO:0000259" key="4">
    <source>
        <dbReference type="PROSITE" id="PS50195"/>
    </source>
</evidence>
<dbReference type="SMART" id="SM00313">
    <property type="entry name" value="PXA"/>
    <property type="match status" value="1"/>
</dbReference>
<dbReference type="GO" id="GO:0097352">
    <property type="term" value="P:autophagosome maturation"/>
    <property type="evidence" value="ECO:0007669"/>
    <property type="project" value="TreeGrafter"/>
</dbReference>
<dbReference type="Proteomes" id="UP000515154">
    <property type="component" value="Linkage group LG4"/>
</dbReference>
<evidence type="ECO:0000313" key="7">
    <source>
        <dbReference type="RefSeq" id="XP_036357835.1"/>
    </source>
</evidence>
<dbReference type="GO" id="GO:0035091">
    <property type="term" value="F:phosphatidylinositol binding"/>
    <property type="evidence" value="ECO:0007669"/>
    <property type="project" value="InterPro"/>
</dbReference>
<dbReference type="PROSITE" id="PS51207">
    <property type="entry name" value="PXA"/>
    <property type="match status" value="1"/>
</dbReference>
<comment type="similarity">
    <text evidence="1">Belongs to the sorting nexin family.</text>
</comment>
<dbReference type="Pfam" id="PF00787">
    <property type="entry name" value="PX"/>
    <property type="match status" value="1"/>
</dbReference>
<name>A0A7E6ESB1_9MOLL</name>
<keyword evidence="2" id="KW-0472">Membrane</keyword>
<protein>
    <submittedName>
        <fullName evidence="7">Sorting nexin-14 isoform X1</fullName>
    </submittedName>
</protein>
<proteinExistence type="inferred from homology"/>
<dbReference type="SMART" id="SM00315">
    <property type="entry name" value="RGS"/>
    <property type="match status" value="1"/>
</dbReference>
<keyword evidence="2" id="KW-0812">Transmembrane</keyword>
<dbReference type="SUPFAM" id="SSF48097">
    <property type="entry name" value="Regulator of G-protein signaling, RGS"/>
    <property type="match status" value="1"/>
</dbReference>
<feature type="transmembrane region" description="Helical" evidence="2">
    <location>
        <begin position="21"/>
        <end position="54"/>
    </location>
</feature>
<dbReference type="SMART" id="SM00312">
    <property type="entry name" value="PX"/>
    <property type="match status" value="1"/>
</dbReference>
<accession>A0A7E6ESB1</accession>
<feature type="domain" description="PX" evidence="4">
    <location>
        <begin position="579"/>
        <end position="700"/>
    </location>
</feature>
<evidence type="ECO:0000259" key="5">
    <source>
        <dbReference type="PROSITE" id="PS51207"/>
    </source>
</evidence>
<dbReference type="KEGG" id="osn:115210421"/>
<dbReference type="InterPro" id="IPR036871">
    <property type="entry name" value="PX_dom_sf"/>
</dbReference>
<evidence type="ECO:0000259" key="3">
    <source>
        <dbReference type="PROSITE" id="PS50132"/>
    </source>
</evidence>
<dbReference type="AlphaFoldDB" id="A0A7E6ESB1"/>
<dbReference type="RefSeq" id="XP_036357835.1">
    <property type="nucleotide sequence ID" value="XM_036501942.1"/>
</dbReference>
<dbReference type="InterPro" id="IPR013937">
    <property type="entry name" value="Sorting_nexin_C"/>
</dbReference>
<dbReference type="Pfam" id="PF00615">
    <property type="entry name" value="RGS"/>
    <property type="match status" value="1"/>
</dbReference>
<dbReference type="InterPro" id="IPR036305">
    <property type="entry name" value="RGS_sf"/>
</dbReference>
<dbReference type="PROSITE" id="PS50132">
    <property type="entry name" value="RGS"/>
    <property type="match status" value="1"/>
</dbReference>
<sequence>MAVPWYLIKFYAQNHTKFTSAVLVLFIASIIFHTYIHLFLLVWSFIFGIVVAYFILSKDSLLPNLLFMYNRKIVKEEEELSLMKTMCSVCGQRKCPRHRPELNILAFQPWNGINIPQSVDKAVGELLELVFKEFIYSWFKDLSIDEEFVQELRNSLRFFAAVLLRRAQKIDIPDLITSKLSKAGLAHLDSYLQTKKRVPIGTDLQHATLNYLGPSLHVAMQSRKMELEYLRRLTESLFPFIIQPYALHSPSTCNLVREVISGSLLQVGMDVLADPDNVNNLILVFLDNTPPPIVTKPPTEEVPFLTDLADVQVKNTSCLHLELADIMSQTDLLYTFMQFMKSEAAVSVLQFCLACADFSGHILNPDLTDEELKELHNTAKDLYQSYCAPYAVDKILFADDVVTELKSIVDGPYQNVIKLRTSPPLFKAYEHAYNLLESTFLPLFHQSDEYYKMLCGDRCVSQAVKIGTKLEQKVNFLPLLQKDISRSTCVIAVPKPPIVNNHRPQKKKEFGFSNFGNKIKEVFKSSSIEGKLPEVENTDDADTVTIASCSSLEDEISYENFYDWSSNWECPLHDLSTWRITIPRIGGRPDPDNIKKLFFVFIIDVHRVDVSSEDESQKASWTVARRYQEFYVLEQRLTEFHGGFSACQLPPKKSFGTKNQDFMESKKEQFEQYLQKLVAIPQLRGSELLYNFLTSKDELTSSFLPDINIGKIVKSVPMKLLKERGQHIDPFLQSFLQSTEAPKPRPCRLERKGSDTSLKSVSSEKFSSPLFENNFNCENSYPLPAVSDNLPVGSIHGIFNMFIYIARYVYHIPEWFHHILIMFRMLLKRTIESYVQYYIQQKYFQICQEHRLAYYINIIKNLLFFDTDPPRTEEQKKERYAKTIAEMKKFIPSLFVLAIGEQNHHEGTKLILDLLQLPKLNKQLSYVLLDIIIVELFPELKENYSPDVRLNNSNG</sequence>
<dbReference type="PANTHER" id="PTHR22775">
    <property type="entry name" value="SORTING NEXIN"/>
    <property type="match status" value="1"/>
</dbReference>
<evidence type="ECO:0000256" key="2">
    <source>
        <dbReference type="SAM" id="Phobius"/>
    </source>
</evidence>
<reference evidence="7" key="1">
    <citation type="submission" date="2025-08" db="UniProtKB">
        <authorList>
            <consortium name="RefSeq"/>
        </authorList>
    </citation>
    <scope>IDENTIFICATION</scope>
</reference>
<dbReference type="InterPro" id="IPR037436">
    <property type="entry name" value="SNX14_PX"/>
</dbReference>
<dbReference type="InterPro" id="IPR016137">
    <property type="entry name" value="RGS"/>
</dbReference>
<dbReference type="InterPro" id="IPR001683">
    <property type="entry name" value="PX_dom"/>
</dbReference>
<keyword evidence="2" id="KW-1133">Transmembrane helix</keyword>
<dbReference type="SUPFAM" id="SSF64268">
    <property type="entry name" value="PX domain"/>
    <property type="match status" value="1"/>
</dbReference>
<gene>
    <name evidence="7" type="primary">LOC115210421</name>
</gene>
<dbReference type="InterPro" id="IPR044926">
    <property type="entry name" value="RGS_subdomain_2"/>
</dbReference>
<dbReference type="PANTHER" id="PTHR22775:SF44">
    <property type="entry name" value="SORTING NEXIN-14"/>
    <property type="match status" value="1"/>
</dbReference>
<dbReference type="Pfam" id="PF08628">
    <property type="entry name" value="Nexin_C"/>
    <property type="match status" value="1"/>
</dbReference>
<evidence type="ECO:0000256" key="1">
    <source>
        <dbReference type="ARBA" id="ARBA00010883"/>
    </source>
</evidence>
<organism evidence="6 7">
    <name type="scientific">Octopus sinensis</name>
    <name type="common">East Asian common octopus</name>
    <dbReference type="NCBI Taxonomy" id="2607531"/>
    <lineage>
        <taxon>Eukaryota</taxon>
        <taxon>Metazoa</taxon>
        <taxon>Spiralia</taxon>
        <taxon>Lophotrochozoa</taxon>
        <taxon>Mollusca</taxon>
        <taxon>Cephalopoda</taxon>
        <taxon>Coleoidea</taxon>
        <taxon>Octopodiformes</taxon>
        <taxon>Octopoda</taxon>
        <taxon>Incirrata</taxon>
        <taxon>Octopodidae</taxon>
        <taxon>Octopus</taxon>
    </lineage>
</organism>
<dbReference type="CDD" id="cd06877">
    <property type="entry name" value="PX_SNX14"/>
    <property type="match status" value="1"/>
</dbReference>
<keyword evidence="6" id="KW-1185">Reference proteome</keyword>